<feature type="domain" description="DUF7041" evidence="1">
    <location>
        <begin position="36"/>
        <end position="119"/>
    </location>
</feature>
<dbReference type="InterPro" id="IPR055469">
    <property type="entry name" value="DUF7041"/>
</dbReference>
<dbReference type="Pfam" id="PF23055">
    <property type="entry name" value="DUF7041"/>
    <property type="match status" value="1"/>
</dbReference>
<evidence type="ECO:0000259" key="1">
    <source>
        <dbReference type="Pfam" id="PF23055"/>
    </source>
</evidence>
<comment type="caution">
    <text evidence="2">The sequence shown here is derived from an EMBL/GenBank/DDBJ whole genome shotgun (WGS) entry which is preliminary data.</text>
</comment>
<keyword evidence="3" id="KW-1185">Reference proteome</keyword>
<protein>
    <recommendedName>
        <fullName evidence="1">DUF7041 domain-containing protein</fullName>
    </recommendedName>
</protein>
<evidence type="ECO:0000313" key="3">
    <source>
        <dbReference type="Proteomes" id="UP001432146"/>
    </source>
</evidence>
<dbReference type="Proteomes" id="UP001432146">
    <property type="component" value="Unassembled WGS sequence"/>
</dbReference>
<dbReference type="AlphaFoldDB" id="A0AAW0Z7W8"/>
<proteinExistence type="predicted"/>
<reference evidence="2 3" key="1">
    <citation type="submission" date="2024-05" db="EMBL/GenBank/DDBJ databases">
        <title>The nuclear and mitochondrial genome assemblies of Tetragonisca angustula (Apidae: Meliponini), a tiny yet remarkable pollinator in the Neotropics.</title>
        <authorList>
            <person name="Ferrari R."/>
            <person name="Ricardo P.C."/>
            <person name="Dias F.C."/>
            <person name="Araujo N.S."/>
            <person name="Soares D.O."/>
            <person name="Zhou Q.-S."/>
            <person name="Zhu C.-D."/>
            <person name="Coutinho L."/>
            <person name="Airas M.C."/>
            <person name="Batista T.M."/>
        </authorList>
    </citation>
    <scope>NUCLEOTIDE SEQUENCE [LARGE SCALE GENOMIC DNA]</scope>
    <source>
        <strain evidence="2">ASF017062</strain>
        <tissue evidence="2">Abdomen</tissue>
    </source>
</reference>
<gene>
    <name evidence="2" type="ORF">QLX08_011588</name>
</gene>
<dbReference type="PANTHER" id="PTHR33327:SF3">
    <property type="entry name" value="RNA-DIRECTED DNA POLYMERASE"/>
    <property type="match status" value="1"/>
</dbReference>
<dbReference type="PANTHER" id="PTHR33327">
    <property type="entry name" value="ENDONUCLEASE"/>
    <property type="match status" value="1"/>
</dbReference>
<dbReference type="EMBL" id="JAWNGG020000447">
    <property type="protein sequence ID" value="KAK9293481.1"/>
    <property type="molecule type" value="Genomic_DNA"/>
</dbReference>
<sequence length="185" mass="21025">MATHSPVQAEILIAEEAYIPPVVEAPTIGAMTPQHLPPFNKENLKLWFLQVEAGMRASKISGDMSKFDHVISRLPSDVALLIQNIIEIPPENNKYDTLKNKLLELFGKSEEIRVRQLLKTCRMGDEKPSHFLQRMRSMVDRNVPDSVLKTVFLEQVPQFLYDVLAVNPEADLTTLALLVDRVMEF</sequence>
<evidence type="ECO:0000313" key="2">
    <source>
        <dbReference type="EMBL" id="KAK9293481.1"/>
    </source>
</evidence>
<organism evidence="2 3">
    <name type="scientific">Tetragonisca angustula</name>
    <dbReference type="NCBI Taxonomy" id="166442"/>
    <lineage>
        <taxon>Eukaryota</taxon>
        <taxon>Metazoa</taxon>
        <taxon>Ecdysozoa</taxon>
        <taxon>Arthropoda</taxon>
        <taxon>Hexapoda</taxon>
        <taxon>Insecta</taxon>
        <taxon>Pterygota</taxon>
        <taxon>Neoptera</taxon>
        <taxon>Endopterygota</taxon>
        <taxon>Hymenoptera</taxon>
        <taxon>Apocrita</taxon>
        <taxon>Aculeata</taxon>
        <taxon>Apoidea</taxon>
        <taxon>Anthophila</taxon>
        <taxon>Apidae</taxon>
        <taxon>Tetragonisca</taxon>
    </lineage>
</organism>
<name>A0AAW0Z7W8_9HYME</name>
<accession>A0AAW0Z7W8</accession>